<feature type="signal peptide" evidence="2">
    <location>
        <begin position="1"/>
        <end position="34"/>
    </location>
</feature>
<comment type="caution">
    <text evidence="3">The sequence shown here is derived from an EMBL/GenBank/DDBJ whole genome shotgun (WGS) entry which is preliminary data.</text>
</comment>
<name>A0ABY0AMR7_9ENTR</name>
<keyword evidence="4" id="KW-1185">Reference proteome</keyword>
<evidence type="ECO:0000313" key="4">
    <source>
        <dbReference type="Proteomes" id="UP000278241"/>
    </source>
</evidence>
<dbReference type="CDD" id="cd14262">
    <property type="entry name" value="VirB5_like"/>
    <property type="match status" value="1"/>
</dbReference>
<dbReference type="Pfam" id="PF07996">
    <property type="entry name" value="T4SS"/>
    <property type="match status" value="1"/>
</dbReference>
<organism evidence="3 4">
    <name type="scientific">Enterobacter quasimori</name>
    <dbReference type="NCBI Taxonomy" id="2838947"/>
    <lineage>
        <taxon>Bacteria</taxon>
        <taxon>Pseudomonadati</taxon>
        <taxon>Pseudomonadota</taxon>
        <taxon>Gammaproteobacteria</taxon>
        <taxon>Enterobacterales</taxon>
        <taxon>Enterobacteriaceae</taxon>
        <taxon>Enterobacter</taxon>
    </lineage>
</organism>
<dbReference type="InterPro" id="IPR014158">
    <property type="entry name" value="T4SS_VirB5"/>
</dbReference>
<dbReference type="EMBL" id="RXRX01000018">
    <property type="protein sequence ID" value="RTN18991.1"/>
    <property type="molecule type" value="Genomic_DNA"/>
</dbReference>
<evidence type="ECO:0000256" key="2">
    <source>
        <dbReference type="SAM" id="SignalP"/>
    </source>
</evidence>
<dbReference type="SUPFAM" id="SSF101082">
    <property type="entry name" value="Typo IV secretion system protein TraC"/>
    <property type="match status" value="1"/>
</dbReference>
<feature type="coiled-coil region" evidence="1">
    <location>
        <begin position="45"/>
        <end position="72"/>
    </location>
</feature>
<dbReference type="NCBIfam" id="TIGR02791">
    <property type="entry name" value="VirB5"/>
    <property type="match status" value="1"/>
</dbReference>
<accession>A0ABY0AMR7</accession>
<protein>
    <submittedName>
        <fullName evidence="3">P-type DNA transfer protein VirB5</fullName>
    </submittedName>
</protein>
<proteinExistence type="predicted"/>
<feature type="chain" id="PRO_5046681170" evidence="2">
    <location>
        <begin position="35"/>
        <end position="231"/>
    </location>
</feature>
<sequence length="231" mass="26373">MATCVLRKNQETEKMKKKILALLLVSTLSSNVVASGIPVFDAASMTNALNTIAQLRQQLDQLKSLQSQFEGVRSMGSLLNRPELRNMLPTDWQQVYDDVKNGRLEGVSDQLSKLEDSESVRGTQGELDELRKRKWEQALSNKVMSENAYKASIQRLNNLEELGRKINTTQDAKAAIDFMSRMQQEQALVQNEAARMQLMSMLQQSEERINIQKEENVQKAIWDVKKPMPRF</sequence>
<keyword evidence="1" id="KW-0175">Coiled coil</keyword>
<keyword evidence="2" id="KW-0732">Signal</keyword>
<dbReference type="Proteomes" id="UP000278241">
    <property type="component" value="Unassembled WGS sequence"/>
</dbReference>
<reference evidence="3 4" key="1">
    <citation type="submission" date="2018-12" db="EMBL/GenBank/DDBJ databases">
        <title>The Batch Genome Submission of Enterobacter spp. strains.</title>
        <authorList>
            <person name="Wei L."/>
            <person name="Wu W."/>
            <person name="Lin J."/>
            <person name="Zhang X."/>
            <person name="Feng Y."/>
            <person name="Zong Z."/>
        </authorList>
    </citation>
    <scope>NUCLEOTIDE SEQUENCE [LARGE SCALE GENOMIC DNA]</scope>
    <source>
        <strain evidence="3 4">WCHEM090044</strain>
    </source>
</reference>
<evidence type="ECO:0000256" key="1">
    <source>
        <dbReference type="SAM" id="Coils"/>
    </source>
</evidence>
<dbReference type="Gene3D" id="1.20.58.430">
    <property type="entry name" value="Type IV secretion system, VirB5-domain"/>
    <property type="match status" value="1"/>
</dbReference>
<gene>
    <name evidence="3" type="primary">virB5</name>
    <name evidence="3" type="ORF">EKN94_20675</name>
</gene>
<dbReference type="InterPro" id="IPR023220">
    <property type="entry name" value="T4SS_VirB5-domain"/>
</dbReference>
<evidence type="ECO:0000313" key="3">
    <source>
        <dbReference type="EMBL" id="RTN18991.1"/>
    </source>
</evidence>